<dbReference type="eggNOG" id="ENOG502T4Q1">
    <property type="taxonomic scope" value="Eukaryota"/>
</dbReference>
<proteinExistence type="predicted"/>
<feature type="domain" description="Zn(2)-C6 fungal-type" evidence="5">
    <location>
        <begin position="10"/>
        <end position="40"/>
    </location>
</feature>
<dbReference type="PROSITE" id="PS50048">
    <property type="entry name" value="ZN2_CY6_FUNGAL_2"/>
    <property type="match status" value="1"/>
</dbReference>
<evidence type="ECO:0000259" key="5">
    <source>
        <dbReference type="PROSITE" id="PS50048"/>
    </source>
</evidence>
<keyword evidence="7" id="KW-1185">Reference proteome</keyword>
<protein>
    <recommendedName>
        <fullName evidence="5">Zn(2)-C6 fungal-type domain-containing protein</fullName>
    </recommendedName>
</protein>
<dbReference type="RefSeq" id="XP_002485682.1">
    <property type="nucleotide sequence ID" value="XM_002485637.1"/>
</dbReference>
<evidence type="ECO:0000256" key="2">
    <source>
        <dbReference type="ARBA" id="ARBA00023125"/>
    </source>
</evidence>
<evidence type="ECO:0000256" key="3">
    <source>
        <dbReference type="ARBA" id="ARBA00023163"/>
    </source>
</evidence>
<dbReference type="VEuPathDB" id="FungiDB:TSTA_051660"/>
<dbReference type="CDD" id="cd00067">
    <property type="entry name" value="GAL4"/>
    <property type="match status" value="1"/>
</dbReference>
<organism evidence="6 7">
    <name type="scientific">Talaromyces stipitatus (strain ATCC 10500 / CBS 375.48 / QM 6759 / NRRL 1006)</name>
    <name type="common">Penicillium stipitatum</name>
    <dbReference type="NCBI Taxonomy" id="441959"/>
    <lineage>
        <taxon>Eukaryota</taxon>
        <taxon>Fungi</taxon>
        <taxon>Dikarya</taxon>
        <taxon>Ascomycota</taxon>
        <taxon>Pezizomycotina</taxon>
        <taxon>Eurotiomycetes</taxon>
        <taxon>Eurotiomycetidae</taxon>
        <taxon>Eurotiales</taxon>
        <taxon>Trichocomaceae</taxon>
        <taxon>Talaromyces</taxon>
        <taxon>Talaromyces sect. Talaromyces</taxon>
    </lineage>
</organism>
<dbReference type="GO" id="GO:0008270">
    <property type="term" value="F:zinc ion binding"/>
    <property type="evidence" value="ECO:0007669"/>
    <property type="project" value="InterPro"/>
</dbReference>
<dbReference type="GeneID" id="8103387"/>
<dbReference type="PANTHER" id="PTHR47785">
    <property type="entry name" value="ZN(II)2CYS6 TRANSCRIPTION FACTOR (EUROFUNG)-RELATED-RELATED"/>
    <property type="match status" value="1"/>
</dbReference>
<dbReference type="SMART" id="SM00066">
    <property type="entry name" value="GAL4"/>
    <property type="match status" value="1"/>
</dbReference>
<evidence type="ECO:0000256" key="4">
    <source>
        <dbReference type="ARBA" id="ARBA00023242"/>
    </source>
</evidence>
<keyword evidence="2" id="KW-0238">DNA-binding</keyword>
<dbReference type="GO" id="GO:0003677">
    <property type="term" value="F:DNA binding"/>
    <property type="evidence" value="ECO:0007669"/>
    <property type="project" value="UniProtKB-KW"/>
</dbReference>
<keyword evidence="4" id="KW-0539">Nucleus</keyword>
<evidence type="ECO:0000256" key="1">
    <source>
        <dbReference type="ARBA" id="ARBA00023015"/>
    </source>
</evidence>
<dbReference type="InterPro" id="IPR036864">
    <property type="entry name" value="Zn2-C6_fun-type_DNA-bd_sf"/>
</dbReference>
<dbReference type="AlphaFoldDB" id="B8MJN0"/>
<dbReference type="GO" id="GO:0000981">
    <property type="term" value="F:DNA-binding transcription factor activity, RNA polymerase II-specific"/>
    <property type="evidence" value="ECO:0007669"/>
    <property type="project" value="InterPro"/>
</dbReference>
<accession>B8MJN0</accession>
<dbReference type="Pfam" id="PF00172">
    <property type="entry name" value="Zn_clus"/>
    <property type="match status" value="1"/>
</dbReference>
<dbReference type="HOGENOM" id="CLU_036824_1_1_1"/>
<gene>
    <name evidence="6" type="ORF">TSTA_051660</name>
</gene>
<name>B8MJN0_TALSN</name>
<evidence type="ECO:0000313" key="7">
    <source>
        <dbReference type="Proteomes" id="UP000001745"/>
    </source>
</evidence>
<reference evidence="7" key="1">
    <citation type="journal article" date="2015" name="Genome Announc.">
        <title>Genome sequence of the AIDS-associated pathogen Penicillium marneffei (ATCC18224) and its near taxonomic relative Talaromyces stipitatus (ATCC10500).</title>
        <authorList>
            <person name="Nierman W.C."/>
            <person name="Fedorova-Abrams N.D."/>
            <person name="Andrianopoulos A."/>
        </authorList>
    </citation>
    <scope>NUCLEOTIDE SEQUENCE [LARGE SCALE GENOMIC DNA]</scope>
    <source>
        <strain evidence="7">ATCC 10500 / CBS 375.48 / QM 6759 / NRRL 1006</strain>
    </source>
</reference>
<dbReference type="SUPFAM" id="SSF57701">
    <property type="entry name" value="Zn2/Cys6 DNA-binding domain"/>
    <property type="match status" value="1"/>
</dbReference>
<keyword evidence="1" id="KW-0805">Transcription regulation</keyword>
<dbReference type="OrthoDB" id="4223220at2759"/>
<dbReference type="PANTHER" id="PTHR47785:SF3">
    <property type="entry name" value="ZN(2)-C6 FUNGAL-TYPE DOMAIN-CONTAINING PROTEIN"/>
    <property type="match status" value="1"/>
</dbReference>
<dbReference type="CDD" id="cd12148">
    <property type="entry name" value="fungal_TF_MHR"/>
    <property type="match status" value="1"/>
</dbReference>
<keyword evidence="3" id="KW-0804">Transcription</keyword>
<dbReference type="Gene3D" id="4.10.240.10">
    <property type="entry name" value="Zn(2)-C6 fungal-type DNA-binding domain"/>
    <property type="match status" value="1"/>
</dbReference>
<dbReference type="InParanoid" id="B8MJN0"/>
<dbReference type="OMA" id="KAWFLCA"/>
<dbReference type="EMBL" id="EQ962657">
    <property type="protein sequence ID" value="EED15729.1"/>
    <property type="molecule type" value="Genomic_DNA"/>
</dbReference>
<dbReference type="Proteomes" id="UP000001745">
    <property type="component" value="Unassembled WGS sequence"/>
</dbReference>
<dbReference type="PROSITE" id="PS00463">
    <property type="entry name" value="ZN2_CY6_FUNGAL_1"/>
    <property type="match status" value="1"/>
</dbReference>
<dbReference type="PhylomeDB" id="B8MJN0"/>
<evidence type="ECO:0000313" key="6">
    <source>
        <dbReference type="EMBL" id="EED15729.1"/>
    </source>
</evidence>
<dbReference type="InterPro" id="IPR053181">
    <property type="entry name" value="EcdB-like_regulator"/>
</dbReference>
<sequence>MNAHRSAFFACEQCRERKRRCDKAKPKCSSCTYLDVECFYKPASDPRPSQLVQELSSIRERLDYIAPLVENLGNPPTFWKRTEYLHPQPQAPPISIKSQSLMQTIGLRSDFAAFLYQLEKAAPYTPVTSMELSLLRLQEDKVTEIIRVFTERVHVWYPVIHLSITDHLVETNSSCFSPSTKSCLSLLVISIAFILSTAQSESIHFEVALSMLPIVLQEDSVISIQCLVLLSIYFACRMQPRQSYGYIRIASFRVQSLLRSEISMHLNLSAAYSQPRPGRSHSPIPFPTKHKYWNILPELFPSRSWSTPSSDPPSHLQHDSLHFFQELHLQQLIDKCIDSATGASCTAYPTGTSSVEYGISLQRLLDSLPPIPHFSVLSMSQDMATRHQHAALLRAKCHAYEISSYWPAIYRAIVLKCVDSELLSYASLFIESIVNFLDTASFAVRVCAPKSWSLSASLFIVSMVAIWTVDNLHLQSPLPLSLRRYLKDTLDTLKQFSELSPLVKHMAEVLENRLQEIDVP</sequence>
<dbReference type="InterPro" id="IPR001138">
    <property type="entry name" value="Zn2Cys6_DnaBD"/>
</dbReference>